<dbReference type="GO" id="GO:0003676">
    <property type="term" value="F:nucleic acid binding"/>
    <property type="evidence" value="ECO:0007669"/>
    <property type="project" value="InterPro"/>
</dbReference>
<dbReference type="Proteomes" id="UP000289340">
    <property type="component" value="Chromosome 7"/>
</dbReference>
<dbReference type="InterPro" id="IPR036397">
    <property type="entry name" value="RNaseH_sf"/>
</dbReference>
<dbReference type="SUPFAM" id="SSF53098">
    <property type="entry name" value="Ribonuclease H-like"/>
    <property type="match status" value="1"/>
</dbReference>
<protein>
    <recommendedName>
        <fullName evidence="3">RNase H type-1 domain-containing protein</fullName>
    </recommendedName>
</protein>
<sequence length="127" mass="14074">MGQMQQDGSARGDPGATDCGGLFQNKFAAYLACFTANLGVRNSLYEEIMGAILAIELVEHKGWRYLWPECDSLLTIQASQNYHLVTHTYVEDNSCANKLASCARDSSEFCWWDSPLILLEQNSIGMG</sequence>
<dbReference type="EMBL" id="QZWG01000007">
    <property type="protein sequence ID" value="RZC03386.1"/>
    <property type="molecule type" value="Genomic_DNA"/>
</dbReference>
<comment type="caution">
    <text evidence="1">The sequence shown here is derived from an EMBL/GenBank/DDBJ whole genome shotgun (WGS) entry which is preliminary data.</text>
</comment>
<evidence type="ECO:0000313" key="1">
    <source>
        <dbReference type="EMBL" id="RZC03386.1"/>
    </source>
</evidence>
<dbReference type="CDD" id="cd06222">
    <property type="entry name" value="RNase_H_like"/>
    <property type="match status" value="1"/>
</dbReference>
<dbReference type="InterPro" id="IPR044730">
    <property type="entry name" value="RNase_H-like_dom_plant"/>
</dbReference>
<reference evidence="1 2" key="1">
    <citation type="submission" date="2018-09" db="EMBL/GenBank/DDBJ databases">
        <title>A high-quality reference genome of wild soybean provides a powerful tool to mine soybean genomes.</title>
        <authorList>
            <person name="Xie M."/>
            <person name="Chung C.Y.L."/>
            <person name="Li M.-W."/>
            <person name="Wong F.-L."/>
            <person name="Chan T.-F."/>
            <person name="Lam H.-M."/>
        </authorList>
    </citation>
    <scope>NUCLEOTIDE SEQUENCE [LARGE SCALE GENOMIC DNA]</scope>
    <source>
        <strain evidence="2">cv. W05</strain>
        <tissue evidence="1">Hypocotyl of etiolated seedlings</tissue>
    </source>
</reference>
<dbReference type="AlphaFoldDB" id="A0A445JY13"/>
<name>A0A445JY13_GLYSO</name>
<accession>A0A445JY13</accession>
<dbReference type="Gene3D" id="3.30.420.10">
    <property type="entry name" value="Ribonuclease H-like superfamily/Ribonuclease H"/>
    <property type="match status" value="1"/>
</dbReference>
<dbReference type="InterPro" id="IPR012337">
    <property type="entry name" value="RNaseH-like_sf"/>
</dbReference>
<organism evidence="1 2">
    <name type="scientific">Glycine soja</name>
    <name type="common">Wild soybean</name>
    <dbReference type="NCBI Taxonomy" id="3848"/>
    <lineage>
        <taxon>Eukaryota</taxon>
        <taxon>Viridiplantae</taxon>
        <taxon>Streptophyta</taxon>
        <taxon>Embryophyta</taxon>
        <taxon>Tracheophyta</taxon>
        <taxon>Spermatophyta</taxon>
        <taxon>Magnoliopsida</taxon>
        <taxon>eudicotyledons</taxon>
        <taxon>Gunneridae</taxon>
        <taxon>Pentapetalae</taxon>
        <taxon>rosids</taxon>
        <taxon>fabids</taxon>
        <taxon>Fabales</taxon>
        <taxon>Fabaceae</taxon>
        <taxon>Papilionoideae</taxon>
        <taxon>50 kb inversion clade</taxon>
        <taxon>NPAAA clade</taxon>
        <taxon>indigoferoid/millettioid clade</taxon>
        <taxon>Phaseoleae</taxon>
        <taxon>Glycine</taxon>
        <taxon>Glycine subgen. Soja</taxon>
    </lineage>
</organism>
<keyword evidence="2" id="KW-1185">Reference proteome</keyword>
<gene>
    <name evidence="1" type="ORF">D0Y65_018170</name>
</gene>
<evidence type="ECO:0008006" key="3">
    <source>
        <dbReference type="Google" id="ProtNLM"/>
    </source>
</evidence>
<proteinExistence type="predicted"/>
<evidence type="ECO:0000313" key="2">
    <source>
        <dbReference type="Proteomes" id="UP000289340"/>
    </source>
</evidence>